<organism evidence="2 3">
    <name type="scientific">Acanthopleuribacter pedis</name>
    <dbReference type="NCBI Taxonomy" id="442870"/>
    <lineage>
        <taxon>Bacteria</taxon>
        <taxon>Pseudomonadati</taxon>
        <taxon>Acidobacteriota</taxon>
        <taxon>Holophagae</taxon>
        <taxon>Acanthopleuribacterales</taxon>
        <taxon>Acanthopleuribacteraceae</taxon>
        <taxon>Acanthopleuribacter</taxon>
    </lineage>
</organism>
<name>A0A8J7Q9H2_9BACT</name>
<gene>
    <name evidence="2" type="ORF">J3U88_17055</name>
</gene>
<dbReference type="RefSeq" id="WP_207860141.1">
    <property type="nucleotide sequence ID" value="NZ_JAFREP010000016.1"/>
</dbReference>
<sequence length="179" mass="19667">MVRALVLLFTLLVTASCSDTITCSEAQLSPCLPAAEVATLLSFSANPQPECGLPMDFEKGPPSDDNEAIRIWYETMVAEIPALEKAWQEAGIDTAQRARCAFSIRHNARLRARQAMKDPSQVNALEKRDLAKYGHPDGPTFCWLVVKNCRSGKTGTALYEAIIQSAARTNPAFHKSEKK</sequence>
<evidence type="ECO:0000313" key="3">
    <source>
        <dbReference type="Proteomes" id="UP000664417"/>
    </source>
</evidence>
<dbReference type="EMBL" id="JAFREP010000016">
    <property type="protein sequence ID" value="MBO1320187.1"/>
    <property type="molecule type" value="Genomic_DNA"/>
</dbReference>
<protein>
    <recommendedName>
        <fullName evidence="4">Lipoprotein</fullName>
    </recommendedName>
</protein>
<dbReference type="AlphaFoldDB" id="A0A8J7Q9H2"/>
<dbReference type="PROSITE" id="PS51257">
    <property type="entry name" value="PROKAR_LIPOPROTEIN"/>
    <property type="match status" value="1"/>
</dbReference>
<accession>A0A8J7Q9H2</accession>
<keyword evidence="3" id="KW-1185">Reference proteome</keyword>
<keyword evidence="1" id="KW-0732">Signal</keyword>
<feature type="signal peptide" evidence="1">
    <location>
        <begin position="1"/>
        <end position="15"/>
    </location>
</feature>
<evidence type="ECO:0000313" key="2">
    <source>
        <dbReference type="EMBL" id="MBO1320187.1"/>
    </source>
</evidence>
<comment type="caution">
    <text evidence="2">The sequence shown here is derived from an EMBL/GenBank/DDBJ whole genome shotgun (WGS) entry which is preliminary data.</text>
</comment>
<reference evidence="2" key="1">
    <citation type="submission" date="2021-03" db="EMBL/GenBank/DDBJ databases">
        <authorList>
            <person name="Wang G."/>
        </authorList>
    </citation>
    <scope>NUCLEOTIDE SEQUENCE</scope>
    <source>
        <strain evidence="2">KCTC 12899</strain>
    </source>
</reference>
<evidence type="ECO:0000256" key="1">
    <source>
        <dbReference type="SAM" id="SignalP"/>
    </source>
</evidence>
<feature type="chain" id="PRO_5035229936" description="Lipoprotein" evidence="1">
    <location>
        <begin position="16"/>
        <end position="179"/>
    </location>
</feature>
<proteinExistence type="predicted"/>
<evidence type="ECO:0008006" key="4">
    <source>
        <dbReference type="Google" id="ProtNLM"/>
    </source>
</evidence>
<dbReference type="Proteomes" id="UP000664417">
    <property type="component" value="Unassembled WGS sequence"/>
</dbReference>